<keyword evidence="8" id="KW-0333">Golgi apparatus</keyword>
<protein>
    <submittedName>
        <fullName evidence="11">Alpha 2,8-sialyltransferase ST8Sia VI</fullName>
    </submittedName>
</protein>
<comment type="caution">
    <text evidence="11">The sequence shown here is derived from an EMBL/GenBank/DDBJ whole genome shotgun (WGS) entry which is preliminary data.</text>
</comment>
<keyword evidence="10" id="KW-0325">Glycoprotein</keyword>
<comment type="subcellular location">
    <subcellularLocation>
        <location evidence="1">Golgi apparatus membrane</location>
        <topology evidence="1">Single-pass type II membrane protein</topology>
    </subcellularLocation>
</comment>
<evidence type="ECO:0000313" key="11">
    <source>
        <dbReference type="EMBL" id="PIK42519.1"/>
    </source>
</evidence>
<sequence length="447" mass="52421">MNKPRSYKNCFEKDYTLVVFQTPLTGEEVFRQMDHCSNNFIEKFLLPHPSNSQPKILPCPISDFDPLYATLTRHKKCALVGNSGILLQSKCGRTIDSFDFVIRGNMAPVIEYESYVGTKTDMMLLNDVMINVLAEVLSRGPRDDREIEIMKTLKHFRNTILWYPKNTEKHISQLKSIVRGLKKNNFSIHIAYSLIDIYRNIKWKYNMWRYPSSGLYMLALAESICEEITLFGFYPFERDPFDKEIRSHYYDKSFTRNTDKLTSLEILNENVNYIEQWSLNQQQQVVITNVQKITHKLNKIGYTLKHAGLFQRRYPSAATTLMTTILGPLYREIHWSSTKFLAIPEKAVTFFPAMLQNRRRTSSHNRVKHKSNFSPTKYYQSQSKISFIATNSWRNELPQTEILHLLRNKHWKTVLSQQSPLQTSEWKCRINLGIDISIPQKLLVVEH</sequence>
<evidence type="ECO:0000256" key="3">
    <source>
        <dbReference type="ARBA" id="ARBA00022676"/>
    </source>
</evidence>
<evidence type="ECO:0000256" key="9">
    <source>
        <dbReference type="ARBA" id="ARBA00023136"/>
    </source>
</evidence>
<evidence type="ECO:0000256" key="4">
    <source>
        <dbReference type="ARBA" id="ARBA00022679"/>
    </source>
</evidence>
<dbReference type="GO" id="GO:0009311">
    <property type="term" value="P:oligosaccharide metabolic process"/>
    <property type="evidence" value="ECO:0007669"/>
    <property type="project" value="TreeGrafter"/>
</dbReference>
<dbReference type="OrthoDB" id="10264956at2759"/>
<evidence type="ECO:0000256" key="5">
    <source>
        <dbReference type="ARBA" id="ARBA00022692"/>
    </source>
</evidence>
<dbReference type="STRING" id="307972.A0A2G8K3I9"/>
<dbReference type="Proteomes" id="UP000230750">
    <property type="component" value="Unassembled WGS sequence"/>
</dbReference>
<dbReference type="EMBL" id="MRZV01000927">
    <property type="protein sequence ID" value="PIK42519.1"/>
    <property type="molecule type" value="Genomic_DNA"/>
</dbReference>
<dbReference type="PANTHER" id="PTHR11987">
    <property type="entry name" value="ALPHA-2,8-SIALYLTRANSFERASE"/>
    <property type="match status" value="1"/>
</dbReference>
<keyword evidence="9" id="KW-0472">Membrane</keyword>
<dbReference type="PANTHER" id="PTHR11987:SF36">
    <property type="entry name" value="SIA-ALPHA-2,3-GAL-BETA-1,4-GLCNAC-R:ALPHA 2,8-SIALYLTRANSFERASE"/>
    <property type="match status" value="1"/>
</dbReference>
<evidence type="ECO:0000256" key="1">
    <source>
        <dbReference type="ARBA" id="ARBA00004323"/>
    </source>
</evidence>
<dbReference type="Gene3D" id="3.90.1480.20">
    <property type="entry name" value="Glycosyl transferase family 29"/>
    <property type="match status" value="1"/>
</dbReference>
<evidence type="ECO:0000256" key="6">
    <source>
        <dbReference type="ARBA" id="ARBA00022968"/>
    </source>
</evidence>
<evidence type="ECO:0000256" key="2">
    <source>
        <dbReference type="ARBA" id="ARBA00006003"/>
    </source>
</evidence>
<keyword evidence="6" id="KW-0735">Signal-anchor</keyword>
<reference evidence="11 12" key="1">
    <citation type="journal article" date="2017" name="PLoS Biol.">
        <title>The sea cucumber genome provides insights into morphological evolution and visceral regeneration.</title>
        <authorList>
            <person name="Zhang X."/>
            <person name="Sun L."/>
            <person name="Yuan J."/>
            <person name="Sun Y."/>
            <person name="Gao Y."/>
            <person name="Zhang L."/>
            <person name="Li S."/>
            <person name="Dai H."/>
            <person name="Hamel J.F."/>
            <person name="Liu C."/>
            <person name="Yu Y."/>
            <person name="Liu S."/>
            <person name="Lin W."/>
            <person name="Guo K."/>
            <person name="Jin S."/>
            <person name="Xu P."/>
            <person name="Storey K.B."/>
            <person name="Huan P."/>
            <person name="Zhang T."/>
            <person name="Zhou Y."/>
            <person name="Zhang J."/>
            <person name="Lin C."/>
            <person name="Li X."/>
            <person name="Xing L."/>
            <person name="Huo D."/>
            <person name="Sun M."/>
            <person name="Wang L."/>
            <person name="Mercier A."/>
            <person name="Li F."/>
            <person name="Yang H."/>
            <person name="Xiang J."/>
        </authorList>
    </citation>
    <scope>NUCLEOTIDE SEQUENCE [LARGE SCALE GENOMIC DNA]</scope>
    <source>
        <strain evidence="11">Shaxun</strain>
        <tissue evidence="11">Muscle</tissue>
    </source>
</reference>
<accession>A0A2G8K3I9</accession>
<keyword evidence="7" id="KW-1133">Transmembrane helix</keyword>
<evidence type="ECO:0000256" key="10">
    <source>
        <dbReference type="ARBA" id="ARBA00023180"/>
    </source>
</evidence>
<keyword evidence="4 11" id="KW-0808">Transferase</keyword>
<dbReference type="GO" id="GO:0000139">
    <property type="term" value="C:Golgi membrane"/>
    <property type="evidence" value="ECO:0007669"/>
    <property type="project" value="UniProtKB-SubCell"/>
</dbReference>
<evidence type="ECO:0000256" key="7">
    <source>
        <dbReference type="ARBA" id="ARBA00022989"/>
    </source>
</evidence>
<dbReference type="Pfam" id="PF00777">
    <property type="entry name" value="Glyco_transf_29"/>
    <property type="match status" value="1"/>
</dbReference>
<comment type="similarity">
    <text evidence="2">Belongs to the glycosyltransferase 29 family.</text>
</comment>
<dbReference type="InterPro" id="IPR001675">
    <property type="entry name" value="Glyco_trans_29"/>
</dbReference>
<dbReference type="InterPro" id="IPR038578">
    <property type="entry name" value="GT29-like_sf"/>
</dbReference>
<evidence type="ECO:0000256" key="8">
    <source>
        <dbReference type="ARBA" id="ARBA00023034"/>
    </source>
</evidence>
<keyword evidence="5" id="KW-0812">Transmembrane</keyword>
<dbReference type="AlphaFoldDB" id="A0A2G8K3I9"/>
<keyword evidence="12" id="KW-1185">Reference proteome</keyword>
<proteinExistence type="inferred from homology"/>
<organism evidence="11 12">
    <name type="scientific">Stichopus japonicus</name>
    <name type="common">Sea cucumber</name>
    <dbReference type="NCBI Taxonomy" id="307972"/>
    <lineage>
        <taxon>Eukaryota</taxon>
        <taxon>Metazoa</taxon>
        <taxon>Echinodermata</taxon>
        <taxon>Eleutherozoa</taxon>
        <taxon>Echinozoa</taxon>
        <taxon>Holothuroidea</taxon>
        <taxon>Aspidochirotacea</taxon>
        <taxon>Aspidochirotida</taxon>
        <taxon>Stichopodidae</taxon>
        <taxon>Apostichopus</taxon>
    </lineage>
</organism>
<dbReference type="CDD" id="cd23963">
    <property type="entry name" value="GT29_ST8SIA"/>
    <property type="match status" value="1"/>
</dbReference>
<evidence type="ECO:0000313" key="12">
    <source>
        <dbReference type="Proteomes" id="UP000230750"/>
    </source>
</evidence>
<name>A0A2G8K3I9_STIJA</name>
<dbReference type="InterPro" id="IPR050943">
    <property type="entry name" value="Glycosyltr_29_Sialyltrsf"/>
</dbReference>
<dbReference type="GO" id="GO:0003828">
    <property type="term" value="F:alpha-N-acetylneuraminate alpha-2,8-sialyltransferase activity"/>
    <property type="evidence" value="ECO:0007669"/>
    <property type="project" value="TreeGrafter"/>
</dbReference>
<gene>
    <name evidence="11" type="ORF">BSL78_20621</name>
</gene>
<dbReference type="GO" id="GO:0006491">
    <property type="term" value="P:N-glycan processing"/>
    <property type="evidence" value="ECO:0007669"/>
    <property type="project" value="TreeGrafter"/>
</dbReference>
<keyword evidence="3 11" id="KW-0328">Glycosyltransferase</keyword>